<organism evidence="1 2">
    <name type="scientific">Sphagnum jensenii</name>
    <dbReference type="NCBI Taxonomy" id="128206"/>
    <lineage>
        <taxon>Eukaryota</taxon>
        <taxon>Viridiplantae</taxon>
        <taxon>Streptophyta</taxon>
        <taxon>Embryophyta</taxon>
        <taxon>Bryophyta</taxon>
        <taxon>Sphagnophytina</taxon>
        <taxon>Sphagnopsida</taxon>
        <taxon>Sphagnales</taxon>
        <taxon>Sphagnaceae</taxon>
        <taxon>Sphagnum</taxon>
    </lineage>
</organism>
<evidence type="ECO:0000313" key="1">
    <source>
        <dbReference type="EMBL" id="CAK9257625.1"/>
    </source>
</evidence>
<sequence>MLLFSCLPSPSLALMQAAIVPGSIRSVDSRIAMLDSHGARQCIGGPYTSSIGMPFSDGAHISEDRVAAGPCTHALLAPAWHVDPCL</sequence>
<reference evidence="1" key="1">
    <citation type="submission" date="2024-02" db="EMBL/GenBank/DDBJ databases">
        <authorList>
            <consortium name="ELIXIR-Norway"/>
            <consortium name="Elixir Norway"/>
        </authorList>
    </citation>
    <scope>NUCLEOTIDE SEQUENCE</scope>
</reference>
<keyword evidence="2" id="KW-1185">Reference proteome</keyword>
<name>A0ABP0VX37_9BRYO</name>
<dbReference type="EMBL" id="OZ020105">
    <property type="protein sequence ID" value="CAK9257625.1"/>
    <property type="molecule type" value="Genomic_DNA"/>
</dbReference>
<evidence type="ECO:0000313" key="2">
    <source>
        <dbReference type="Proteomes" id="UP001497444"/>
    </source>
</evidence>
<accession>A0ABP0VX37</accession>
<proteinExistence type="predicted"/>
<protein>
    <recommendedName>
        <fullName evidence="3">Secreted protein</fullName>
    </recommendedName>
</protein>
<evidence type="ECO:0008006" key="3">
    <source>
        <dbReference type="Google" id="ProtNLM"/>
    </source>
</evidence>
<gene>
    <name evidence="1" type="ORF">CSSPJE1EN1_LOCUS3103</name>
</gene>
<dbReference type="Proteomes" id="UP001497444">
    <property type="component" value="Chromosome 10"/>
</dbReference>